<name>A0ACC2LJN2_PERAE</name>
<accession>A0ACC2LJN2</accession>
<comment type="caution">
    <text evidence="1">The sequence shown here is derived from an EMBL/GenBank/DDBJ whole genome shotgun (WGS) entry which is preliminary data.</text>
</comment>
<proteinExistence type="predicted"/>
<gene>
    <name evidence="1" type="ORF">MRB53_026914</name>
</gene>
<evidence type="ECO:0000313" key="1">
    <source>
        <dbReference type="EMBL" id="KAJ8633578.1"/>
    </source>
</evidence>
<keyword evidence="2" id="KW-1185">Reference proteome</keyword>
<evidence type="ECO:0000313" key="2">
    <source>
        <dbReference type="Proteomes" id="UP001234297"/>
    </source>
</evidence>
<sequence length="99" mass="11306">MLIACLYVDDLLFTGNSPQMFEEFKHAMFKEFEMTDCGKTDRYLQRFGLVFSFGGARIAVAGLLATAADVCRHRRLRRGIACAAVPWSQEEDRQVRTRP</sequence>
<reference evidence="1 2" key="1">
    <citation type="journal article" date="2022" name="Hortic Res">
        <title>A haplotype resolved chromosomal level avocado genome allows analysis of novel avocado genes.</title>
        <authorList>
            <person name="Nath O."/>
            <person name="Fletcher S.J."/>
            <person name="Hayward A."/>
            <person name="Shaw L.M."/>
            <person name="Masouleh A.K."/>
            <person name="Furtado A."/>
            <person name="Henry R.J."/>
            <person name="Mitter N."/>
        </authorList>
    </citation>
    <scope>NUCLEOTIDE SEQUENCE [LARGE SCALE GENOMIC DNA]</scope>
    <source>
        <strain evidence="2">cv. Hass</strain>
    </source>
</reference>
<dbReference type="EMBL" id="CM056816">
    <property type="protein sequence ID" value="KAJ8633578.1"/>
    <property type="molecule type" value="Genomic_DNA"/>
</dbReference>
<dbReference type="Proteomes" id="UP001234297">
    <property type="component" value="Chromosome 8"/>
</dbReference>
<protein>
    <submittedName>
        <fullName evidence="1">Uncharacterized protein</fullName>
    </submittedName>
</protein>
<organism evidence="1 2">
    <name type="scientific">Persea americana</name>
    <name type="common">Avocado</name>
    <dbReference type="NCBI Taxonomy" id="3435"/>
    <lineage>
        <taxon>Eukaryota</taxon>
        <taxon>Viridiplantae</taxon>
        <taxon>Streptophyta</taxon>
        <taxon>Embryophyta</taxon>
        <taxon>Tracheophyta</taxon>
        <taxon>Spermatophyta</taxon>
        <taxon>Magnoliopsida</taxon>
        <taxon>Magnoliidae</taxon>
        <taxon>Laurales</taxon>
        <taxon>Lauraceae</taxon>
        <taxon>Persea</taxon>
    </lineage>
</organism>